<sequence length="86" mass="9999">MAGLYEGGNEPAGSLKPFCRRFYDAVIFTKYAVLLRKNYKQFSLQRMAKHRQAELSEVRIRLGFGAQCCPQWEELTFRHLVGLHGY</sequence>
<name>A0ABQ8TF35_PERAM</name>
<dbReference type="EMBL" id="JAJSOF020000011">
    <property type="protein sequence ID" value="KAJ4444893.1"/>
    <property type="molecule type" value="Genomic_DNA"/>
</dbReference>
<accession>A0ABQ8TF35</accession>
<proteinExistence type="predicted"/>
<comment type="caution">
    <text evidence="1">The sequence shown here is derived from an EMBL/GenBank/DDBJ whole genome shotgun (WGS) entry which is preliminary data.</text>
</comment>
<evidence type="ECO:0000313" key="1">
    <source>
        <dbReference type="EMBL" id="KAJ4444893.1"/>
    </source>
</evidence>
<organism evidence="1 2">
    <name type="scientific">Periplaneta americana</name>
    <name type="common">American cockroach</name>
    <name type="synonym">Blatta americana</name>
    <dbReference type="NCBI Taxonomy" id="6978"/>
    <lineage>
        <taxon>Eukaryota</taxon>
        <taxon>Metazoa</taxon>
        <taxon>Ecdysozoa</taxon>
        <taxon>Arthropoda</taxon>
        <taxon>Hexapoda</taxon>
        <taxon>Insecta</taxon>
        <taxon>Pterygota</taxon>
        <taxon>Neoptera</taxon>
        <taxon>Polyneoptera</taxon>
        <taxon>Dictyoptera</taxon>
        <taxon>Blattodea</taxon>
        <taxon>Blattoidea</taxon>
        <taxon>Blattidae</taxon>
        <taxon>Blattinae</taxon>
        <taxon>Periplaneta</taxon>
    </lineage>
</organism>
<reference evidence="1 2" key="1">
    <citation type="journal article" date="2022" name="Allergy">
        <title>Genome assembly and annotation of Periplaneta americana reveal a comprehensive cockroach allergen profile.</title>
        <authorList>
            <person name="Wang L."/>
            <person name="Xiong Q."/>
            <person name="Saelim N."/>
            <person name="Wang L."/>
            <person name="Nong W."/>
            <person name="Wan A.T."/>
            <person name="Shi M."/>
            <person name="Liu X."/>
            <person name="Cao Q."/>
            <person name="Hui J.H.L."/>
            <person name="Sookrung N."/>
            <person name="Leung T.F."/>
            <person name="Tungtrongchitr A."/>
            <person name="Tsui S.K.W."/>
        </authorList>
    </citation>
    <scope>NUCLEOTIDE SEQUENCE [LARGE SCALE GENOMIC DNA]</scope>
    <source>
        <strain evidence="1">PWHHKU_190912</strain>
    </source>
</reference>
<keyword evidence="2" id="KW-1185">Reference proteome</keyword>
<gene>
    <name evidence="1" type="ORF">ANN_06691</name>
</gene>
<protein>
    <submittedName>
        <fullName evidence="1">Uncharacterized protein</fullName>
    </submittedName>
</protein>
<dbReference type="Proteomes" id="UP001148838">
    <property type="component" value="Unassembled WGS sequence"/>
</dbReference>
<evidence type="ECO:0000313" key="2">
    <source>
        <dbReference type="Proteomes" id="UP001148838"/>
    </source>
</evidence>